<dbReference type="SUPFAM" id="SSF52402">
    <property type="entry name" value="Adenine nucleotide alpha hydrolases-like"/>
    <property type="match status" value="1"/>
</dbReference>
<dbReference type="Pfam" id="PF11922">
    <property type="entry name" value="DUF3440"/>
    <property type="match status" value="1"/>
</dbReference>
<dbReference type="GO" id="GO:0071453">
    <property type="term" value="P:cellular response to oxygen levels"/>
    <property type="evidence" value="ECO:0007669"/>
    <property type="project" value="TreeGrafter"/>
</dbReference>
<dbReference type="PANTHER" id="PTHR30083:SF0">
    <property type="entry name" value="3'-PHOSPHOADENOSINE 5'-PHOSPHOSULFATE SULFOTRANSFERASE (PAPS REDUCTASE)_FAD SYNTHETASE"/>
    <property type="match status" value="1"/>
</dbReference>
<dbReference type="InterPro" id="IPR002500">
    <property type="entry name" value="PAPS_reduct_dom"/>
</dbReference>
<evidence type="ECO:0000313" key="2">
    <source>
        <dbReference type="EMBL" id="GAF79062.1"/>
    </source>
</evidence>
<dbReference type="AlphaFoldDB" id="X0ST20"/>
<gene>
    <name evidence="2" type="ORF">S01H1_08781</name>
</gene>
<dbReference type="InterPro" id="IPR021845">
    <property type="entry name" value="DUF3440"/>
</dbReference>
<dbReference type="PANTHER" id="PTHR30083">
    <property type="entry name" value="TRANSCRIPTIONAL REGULATOR-RELATED"/>
    <property type="match status" value="1"/>
</dbReference>
<feature type="non-terminal residue" evidence="2">
    <location>
        <position position="1"/>
    </location>
</feature>
<organism evidence="2">
    <name type="scientific">marine sediment metagenome</name>
    <dbReference type="NCBI Taxonomy" id="412755"/>
    <lineage>
        <taxon>unclassified sequences</taxon>
        <taxon>metagenomes</taxon>
        <taxon>ecological metagenomes</taxon>
    </lineage>
</organism>
<feature type="domain" description="Phosphoadenosine phosphosulphate reductase" evidence="1">
    <location>
        <begin position="17"/>
        <end position="221"/>
    </location>
</feature>
<sequence length="416" mass="49619">AYIERMNFIFDEFKYIYFSVSAGKDSSVMVQLGNKIAKEKNRYFDIFFIDLEAQYDATIKHMEELKKLSQIRRFYHICLPVNMSNANSIFQTHWESWNVEKKDIWVRDMPKDSININNNIFKDFIEGEEVESFMLKFPKYLIDYHKCDKIACLIGIRADESLNRFRAIAFGKSKYKSRVYSTKITNKIINFYPIYDWKTQDIWGAISKFNLKFNKVYEMLYKNGISIHEQRICQPYGADQRVSLNQWAKLEPETWAKVVNRVSGANFGNIYCKTTLLGHNGTEKPNRMTWQEYFIFLLESLGLYSKQLMHHYIRKIKIYFKYYKDNYNVGIKDIPDVRLPKEAKQKGKGIHWKKLAKCIERNDYPCRSLEYGLTISDLYEIRKMRKEWGGMLGIQTVTKEMRNVKEKIEKENENEN</sequence>
<comment type="caution">
    <text evidence="2">The sequence shown here is derived from an EMBL/GenBank/DDBJ whole genome shotgun (WGS) entry which is preliminary data.</text>
</comment>
<accession>X0ST20</accession>
<evidence type="ECO:0000259" key="1">
    <source>
        <dbReference type="Pfam" id="PF01507"/>
    </source>
</evidence>
<dbReference type="InterPro" id="IPR014729">
    <property type="entry name" value="Rossmann-like_a/b/a_fold"/>
</dbReference>
<dbReference type="EMBL" id="BARS01004492">
    <property type="protein sequence ID" value="GAF79062.1"/>
    <property type="molecule type" value="Genomic_DNA"/>
</dbReference>
<name>X0ST20_9ZZZZ</name>
<dbReference type="GO" id="GO:0003824">
    <property type="term" value="F:catalytic activity"/>
    <property type="evidence" value="ECO:0007669"/>
    <property type="project" value="InterPro"/>
</dbReference>
<reference evidence="2" key="1">
    <citation type="journal article" date="2014" name="Front. Microbiol.">
        <title>High frequency of phylogenetically diverse reductive dehalogenase-homologous genes in deep subseafloor sedimentary metagenomes.</title>
        <authorList>
            <person name="Kawai M."/>
            <person name="Futagami T."/>
            <person name="Toyoda A."/>
            <person name="Takaki Y."/>
            <person name="Nishi S."/>
            <person name="Hori S."/>
            <person name="Arai W."/>
            <person name="Tsubouchi T."/>
            <person name="Morono Y."/>
            <person name="Uchiyama I."/>
            <person name="Ito T."/>
            <person name="Fujiyama A."/>
            <person name="Inagaki F."/>
            <person name="Takami H."/>
        </authorList>
    </citation>
    <scope>NUCLEOTIDE SEQUENCE</scope>
    <source>
        <strain evidence="2">Expedition CK06-06</strain>
    </source>
</reference>
<dbReference type="Pfam" id="PF01507">
    <property type="entry name" value="PAPS_reduct"/>
    <property type="match status" value="1"/>
</dbReference>
<protein>
    <recommendedName>
        <fullName evidence="1">Phosphoadenosine phosphosulphate reductase domain-containing protein</fullName>
    </recommendedName>
</protein>
<dbReference type="Gene3D" id="3.40.50.620">
    <property type="entry name" value="HUPs"/>
    <property type="match status" value="1"/>
</dbReference>
<proteinExistence type="predicted"/>